<dbReference type="Pfam" id="PF00583">
    <property type="entry name" value="Acetyltransf_1"/>
    <property type="match status" value="1"/>
</dbReference>
<dbReference type="AlphaFoldDB" id="A0A7W6CAX2"/>
<organism evidence="4 5">
    <name type="scientific">Novosphingobium sediminicola</name>
    <dbReference type="NCBI Taxonomy" id="563162"/>
    <lineage>
        <taxon>Bacteria</taxon>
        <taxon>Pseudomonadati</taxon>
        <taxon>Pseudomonadota</taxon>
        <taxon>Alphaproteobacteria</taxon>
        <taxon>Sphingomonadales</taxon>
        <taxon>Sphingomonadaceae</taxon>
        <taxon>Novosphingobium</taxon>
    </lineage>
</organism>
<feature type="domain" description="N-acetyltransferase" evidence="3">
    <location>
        <begin position="1"/>
        <end position="154"/>
    </location>
</feature>
<evidence type="ECO:0000259" key="3">
    <source>
        <dbReference type="PROSITE" id="PS51186"/>
    </source>
</evidence>
<keyword evidence="2 4" id="KW-0012">Acyltransferase</keyword>
<name>A0A7W6CAX2_9SPHN</name>
<sequence>MMPRDDVDRIMEVMDAAFDPLWGEAWNRMQIESALAIGNTHYWLIAPHGGTPDEGEEAAGFALVRQIFDEAELLLFAVSPQWRRRGLGARLLGRTLDDMKRSGVCKVMLEMRRGNPAESLYRATGFVPVGLRPKYYRCANGDRIDAVTFSFPADEQNN</sequence>
<dbReference type="InterPro" id="IPR016181">
    <property type="entry name" value="Acyl_CoA_acyltransferase"/>
</dbReference>
<evidence type="ECO:0000256" key="1">
    <source>
        <dbReference type="ARBA" id="ARBA00022679"/>
    </source>
</evidence>
<evidence type="ECO:0000256" key="2">
    <source>
        <dbReference type="ARBA" id="ARBA00023315"/>
    </source>
</evidence>
<dbReference type="InterPro" id="IPR000182">
    <property type="entry name" value="GNAT_dom"/>
</dbReference>
<evidence type="ECO:0000313" key="5">
    <source>
        <dbReference type="Proteomes" id="UP000548867"/>
    </source>
</evidence>
<dbReference type="PROSITE" id="PS51186">
    <property type="entry name" value="GNAT"/>
    <property type="match status" value="1"/>
</dbReference>
<gene>
    <name evidence="4" type="ORF">GGR38_000118</name>
</gene>
<dbReference type="GO" id="GO:0008999">
    <property type="term" value="F:protein-N-terminal-alanine acetyltransferase activity"/>
    <property type="evidence" value="ECO:0007669"/>
    <property type="project" value="UniProtKB-EC"/>
</dbReference>
<dbReference type="PANTHER" id="PTHR43420">
    <property type="entry name" value="ACETYLTRANSFERASE"/>
    <property type="match status" value="1"/>
</dbReference>
<dbReference type="Gene3D" id="3.40.630.30">
    <property type="match status" value="1"/>
</dbReference>
<keyword evidence="1 4" id="KW-0808">Transferase</keyword>
<keyword evidence="5" id="KW-1185">Reference proteome</keyword>
<dbReference type="RefSeq" id="WP_246404152.1">
    <property type="nucleotide sequence ID" value="NZ_JACIDX010000001.1"/>
</dbReference>
<proteinExistence type="predicted"/>
<accession>A0A7W6CAX2</accession>
<reference evidence="4 5" key="1">
    <citation type="submission" date="2020-08" db="EMBL/GenBank/DDBJ databases">
        <title>Genomic Encyclopedia of Type Strains, Phase IV (KMG-IV): sequencing the most valuable type-strain genomes for metagenomic binning, comparative biology and taxonomic classification.</title>
        <authorList>
            <person name="Goeker M."/>
        </authorList>
    </citation>
    <scope>NUCLEOTIDE SEQUENCE [LARGE SCALE GENOMIC DNA]</scope>
    <source>
        <strain evidence="4 5">DSM 27057</strain>
    </source>
</reference>
<dbReference type="CDD" id="cd04301">
    <property type="entry name" value="NAT_SF"/>
    <property type="match status" value="1"/>
</dbReference>
<dbReference type="EMBL" id="JACIDX010000001">
    <property type="protein sequence ID" value="MBB3953206.1"/>
    <property type="molecule type" value="Genomic_DNA"/>
</dbReference>
<comment type="caution">
    <text evidence="4">The sequence shown here is derived from an EMBL/GenBank/DDBJ whole genome shotgun (WGS) entry which is preliminary data.</text>
</comment>
<dbReference type="InterPro" id="IPR050680">
    <property type="entry name" value="YpeA/RimI_acetyltransf"/>
</dbReference>
<dbReference type="SUPFAM" id="SSF55729">
    <property type="entry name" value="Acyl-CoA N-acyltransferases (Nat)"/>
    <property type="match status" value="1"/>
</dbReference>
<dbReference type="Proteomes" id="UP000548867">
    <property type="component" value="Unassembled WGS sequence"/>
</dbReference>
<evidence type="ECO:0000313" key="4">
    <source>
        <dbReference type="EMBL" id="MBB3953206.1"/>
    </source>
</evidence>
<dbReference type="EC" id="2.3.1.267" evidence="4"/>
<protein>
    <submittedName>
        <fullName evidence="4">Ribosomal-protein-alanine N-acetyltransferase</fullName>
        <ecNumber evidence="4">2.3.1.267</ecNumber>
    </submittedName>
</protein>